<sequence length="127" mass="14292">MQNPENENTHMARWLKAPALADKRAPRSAQSSQQKSISLTKPKAQIEYYIFETCEFAAVPFPGIILGELHREILNLKMYATRLQRRRARSAPAPVARIPRPRLRLLTIVAASHGTRIACSSTVSQID</sequence>
<dbReference type="EMBL" id="BGZK01000184">
    <property type="protein sequence ID" value="GBP26748.1"/>
    <property type="molecule type" value="Genomic_DNA"/>
</dbReference>
<organism evidence="2 3">
    <name type="scientific">Eumeta variegata</name>
    <name type="common">Bagworm moth</name>
    <name type="synonym">Eumeta japonica</name>
    <dbReference type="NCBI Taxonomy" id="151549"/>
    <lineage>
        <taxon>Eukaryota</taxon>
        <taxon>Metazoa</taxon>
        <taxon>Ecdysozoa</taxon>
        <taxon>Arthropoda</taxon>
        <taxon>Hexapoda</taxon>
        <taxon>Insecta</taxon>
        <taxon>Pterygota</taxon>
        <taxon>Neoptera</taxon>
        <taxon>Endopterygota</taxon>
        <taxon>Lepidoptera</taxon>
        <taxon>Glossata</taxon>
        <taxon>Ditrysia</taxon>
        <taxon>Tineoidea</taxon>
        <taxon>Psychidae</taxon>
        <taxon>Oiketicinae</taxon>
        <taxon>Eumeta</taxon>
    </lineage>
</organism>
<protein>
    <submittedName>
        <fullName evidence="2">Uncharacterized protein</fullName>
    </submittedName>
</protein>
<comment type="caution">
    <text evidence="2">The sequence shown here is derived from an EMBL/GenBank/DDBJ whole genome shotgun (WGS) entry which is preliminary data.</text>
</comment>
<dbReference type="AlphaFoldDB" id="A0A4C1UJZ4"/>
<accession>A0A4C1UJZ4</accession>
<name>A0A4C1UJZ4_EUMVA</name>
<evidence type="ECO:0000313" key="2">
    <source>
        <dbReference type="EMBL" id="GBP26748.1"/>
    </source>
</evidence>
<evidence type="ECO:0000256" key="1">
    <source>
        <dbReference type="SAM" id="MobiDB-lite"/>
    </source>
</evidence>
<evidence type="ECO:0000313" key="3">
    <source>
        <dbReference type="Proteomes" id="UP000299102"/>
    </source>
</evidence>
<feature type="compositionally biased region" description="Polar residues" evidence="1">
    <location>
        <begin position="28"/>
        <end position="37"/>
    </location>
</feature>
<gene>
    <name evidence="2" type="ORF">EVAR_95260_1</name>
</gene>
<reference evidence="2 3" key="1">
    <citation type="journal article" date="2019" name="Commun. Biol.">
        <title>The bagworm genome reveals a unique fibroin gene that provides high tensile strength.</title>
        <authorList>
            <person name="Kono N."/>
            <person name="Nakamura H."/>
            <person name="Ohtoshi R."/>
            <person name="Tomita M."/>
            <person name="Numata K."/>
            <person name="Arakawa K."/>
        </authorList>
    </citation>
    <scope>NUCLEOTIDE SEQUENCE [LARGE SCALE GENOMIC DNA]</scope>
</reference>
<keyword evidence="3" id="KW-1185">Reference proteome</keyword>
<dbReference type="Proteomes" id="UP000299102">
    <property type="component" value="Unassembled WGS sequence"/>
</dbReference>
<feature type="region of interest" description="Disordered" evidence="1">
    <location>
        <begin position="1"/>
        <end position="37"/>
    </location>
</feature>
<proteinExistence type="predicted"/>